<feature type="domain" description="GST C-terminal" evidence="2">
    <location>
        <begin position="98"/>
        <end position="226"/>
    </location>
</feature>
<organism evidence="3 4">
    <name type="scientific">Stentor coeruleus</name>
    <dbReference type="NCBI Taxonomy" id="5963"/>
    <lineage>
        <taxon>Eukaryota</taxon>
        <taxon>Sar</taxon>
        <taxon>Alveolata</taxon>
        <taxon>Ciliophora</taxon>
        <taxon>Postciliodesmatophora</taxon>
        <taxon>Heterotrichea</taxon>
        <taxon>Heterotrichida</taxon>
        <taxon>Stentoridae</taxon>
        <taxon>Stentor</taxon>
    </lineage>
</organism>
<dbReference type="InterPro" id="IPR050213">
    <property type="entry name" value="GST_superfamily"/>
</dbReference>
<dbReference type="PROSITE" id="PS50404">
    <property type="entry name" value="GST_NTER"/>
    <property type="match status" value="1"/>
</dbReference>
<name>A0A1R2AY05_9CILI</name>
<dbReference type="Proteomes" id="UP000187209">
    <property type="component" value="Unassembled WGS sequence"/>
</dbReference>
<dbReference type="EMBL" id="MPUH01001204">
    <property type="protein sequence ID" value="OMJ69398.1"/>
    <property type="molecule type" value="Genomic_DNA"/>
</dbReference>
<dbReference type="InterPro" id="IPR036249">
    <property type="entry name" value="Thioredoxin-like_sf"/>
</dbReference>
<dbReference type="InterPro" id="IPR004046">
    <property type="entry name" value="GST_C"/>
</dbReference>
<dbReference type="SFLD" id="SFLDS00019">
    <property type="entry name" value="Glutathione_Transferase_(cytos"/>
    <property type="match status" value="1"/>
</dbReference>
<feature type="domain" description="GST N-terminal" evidence="1">
    <location>
        <begin position="17"/>
        <end position="96"/>
    </location>
</feature>
<dbReference type="GO" id="GO:0006749">
    <property type="term" value="P:glutathione metabolic process"/>
    <property type="evidence" value="ECO:0007669"/>
    <property type="project" value="TreeGrafter"/>
</dbReference>
<reference evidence="3 4" key="1">
    <citation type="submission" date="2016-11" db="EMBL/GenBank/DDBJ databases">
        <title>The macronuclear genome of Stentor coeruleus: a giant cell with tiny introns.</title>
        <authorList>
            <person name="Slabodnick M."/>
            <person name="Ruby J.G."/>
            <person name="Reiff S.B."/>
            <person name="Swart E.C."/>
            <person name="Gosai S."/>
            <person name="Prabakaran S."/>
            <person name="Witkowska E."/>
            <person name="Larue G.E."/>
            <person name="Fisher S."/>
            <person name="Freeman R.M."/>
            <person name="Gunawardena J."/>
            <person name="Chu W."/>
            <person name="Stover N.A."/>
            <person name="Gregory B.D."/>
            <person name="Nowacki M."/>
            <person name="Derisi J."/>
            <person name="Roy S.W."/>
            <person name="Marshall W.F."/>
            <person name="Sood P."/>
        </authorList>
    </citation>
    <scope>NUCLEOTIDE SEQUENCE [LARGE SCALE GENOMIC DNA]</scope>
    <source>
        <strain evidence="3">WM001</strain>
    </source>
</reference>
<evidence type="ECO:0000259" key="2">
    <source>
        <dbReference type="PROSITE" id="PS50405"/>
    </source>
</evidence>
<dbReference type="InterPro" id="IPR010987">
    <property type="entry name" value="Glutathione-S-Trfase_C-like"/>
</dbReference>
<dbReference type="SFLD" id="SFLDG00363">
    <property type="entry name" value="AMPS_(cytGST):_Alpha-__Mu-__Pi"/>
    <property type="match status" value="1"/>
</dbReference>
<gene>
    <name evidence="3" type="ORF">SteCoe_32901</name>
</gene>
<dbReference type="CDD" id="cd03039">
    <property type="entry name" value="GST_N_Sigma_like"/>
    <property type="match status" value="1"/>
</dbReference>
<dbReference type="SUPFAM" id="SSF47616">
    <property type="entry name" value="GST C-terminal domain-like"/>
    <property type="match status" value="1"/>
</dbReference>
<keyword evidence="4" id="KW-1185">Reference proteome</keyword>
<dbReference type="AlphaFoldDB" id="A0A1R2AY05"/>
<dbReference type="SFLD" id="SFLDG01205">
    <property type="entry name" value="AMPS.1"/>
    <property type="match status" value="1"/>
</dbReference>
<dbReference type="InterPro" id="IPR040079">
    <property type="entry name" value="Glutathione_S-Trfase"/>
</dbReference>
<dbReference type="PROSITE" id="PS50405">
    <property type="entry name" value="GST_CTER"/>
    <property type="match status" value="1"/>
</dbReference>
<evidence type="ECO:0000313" key="4">
    <source>
        <dbReference type="Proteomes" id="UP000187209"/>
    </source>
</evidence>
<dbReference type="OrthoDB" id="418591at2759"/>
<dbReference type="CDD" id="cd03192">
    <property type="entry name" value="GST_C_Sigma_like"/>
    <property type="match status" value="1"/>
</dbReference>
<dbReference type="PANTHER" id="PTHR11571">
    <property type="entry name" value="GLUTATHIONE S-TRANSFERASE"/>
    <property type="match status" value="1"/>
</dbReference>
<evidence type="ECO:0000259" key="1">
    <source>
        <dbReference type="PROSITE" id="PS50404"/>
    </source>
</evidence>
<dbReference type="GO" id="GO:0004364">
    <property type="term" value="F:glutathione transferase activity"/>
    <property type="evidence" value="ECO:0007669"/>
    <property type="project" value="TreeGrafter"/>
</dbReference>
<sequence length="226" mass="25904">MGCGGSNTNAQHVTSTNNITLHYFDIYARGEVIRIILHYHGTSFSDHRVQQDKWPALKSSGLAEFGALPCLEIDGYKLVESRAIARYLCRKFGYYPNDPKNAYLVESICDVKEGINNEVLPLLFKKDMDALKKYSTEDMPWWLEKIENRLCQNQNGNGWFVGNSVSLADFELFHFVHDSFLRNEIKGHYGHILTENAPKLKAWAHRFLASSQGLMTYLETRPSRPL</sequence>
<comment type="caution">
    <text evidence="3">The sequence shown here is derived from an EMBL/GenBank/DDBJ whole genome shotgun (WGS) entry which is preliminary data.</text>
</comment>
<dbReference type="InterPro" id="IPR036282">
    <property type="entry name" value="Glutathione-S-Trfase_C_sf"/>
</dbReference>
<dbReference type="SUPFAM" id="SSF52833">
    <property type="entry name" value="Thioredoxin-like"/>
    <property type="match status" value="1"/>
</dbReference>
<dbReference type="Gene3D" id="1.20.1050.130">
    <property type="match status" value="1"/>
</dbReference>
<proteinExistence type="predicted"/>
<accession>A0A1R2AY05</accession>
<dbReference type="Pfam" id="PF02798">
    <property type="entry name" value="GST_N"/>
    <property type="match status" value="1"/>
</dbReference>
<protein>
    <recommendedName>
        <fullName evidence="5">Glutathione S-transferase</fullName>
    </recommendedName>
</protein>
<evidence type="ECO:0000313" key="3">
    <source>
        <dbReference type="EMBL" id="OMJ69398.1"/>
    </source>
</evidence>
<evidence type="ECO:0008006" key="5">
    <source>
        <dbReference type="Google" id="ProtNLM"/>
    </source>
</evidence>
<dbReference type="InterPro" id="IPR004045">
    <property type="entry name" value="Glutathione_S-Trfase_N"/>
</dbReference>
<dbReference type="Pfam" id="PF14497">
    <property type="entry name" value="GST_C_3"/>
    <property type="match status" value="1"/>
</dbReference>